<organism evidence="2">
    <name type="scientific">bioreactor metagenome</name>
    <dbReference type="NCBI Taxonomy" id="1076179"/>
    <lineage>
        <taxon>unclassified sequences</taxon>
        <taxon>metagenomes</taxon>
        <taxon>ecological metagenomes</taxon>
    </lineage>
</organism>
<evidence type="ECO:0000256" key="1">
    <source>
        <dbReference type="SAM" id="MobiDB-lite"/>
    </source>
</evidence>
<feature type="region of interest" description="Disordered" evidence="1">
    <location>
        <begin position="1"/>
        <end position="26"/>
    </location>
</feature>
<accession>A0A644WQE3</accession>
<dbReference type="EMBL" id="VSSQ01001172">
    <property type="protein sequence ID" value="MPM05867.1"/>
    <property type="molecule type" value="Genomic_DNA"/>
</dbReference>
<name>A0A644WQE3_9ZZZZ</name>
<protein>
    <submittedName>
        <fullName evidence="2">Uncharacterized protein</fullName>
    </submittedName>
</protein>
<gene>
    <name evidence="2" type="ORF">SDC9_52162</name>
</gene>
<sequence length="325" mass="35723">MNARFVVRRGHRRGVRAEGEDSPAEQKCRTRQCEEGCTSRFQQQPRRSFRESVPEVVFRDESVFRNGKDEAWPDKVFEGNRGDVTPVAAEVKKSVAVGAGMKTAGKGVEVEVRSPVHVEDGFQLRFPVAGVDRRREQFPGDIVVFHERGCLSGPLQGKGLHSFEDARFRHVPADLKAADGFHGVDVRQGGEVDVLPLVPVDPKAVKILVFLPPRGGLDLLGVPRKNDFGDGRDGPEDFPEKQEGDAVDVACKILPYLGFAFRRLREAGAFRESVDHLGHVFDFGKVHIEKGNGPVHLVGDMGFPGPFDGGDHRLEGSLGLFSGEL</sequence>
<feature type="compositionally biased region" description="Basic and acidic residues" evidence="1">
    <location>
        <begin position="15"/>
        <end position="26"/>
    </location>
</feature>
<evidence type="ECO:0000313" key="2">
    <source>
        <dbReference type="EMBL" id="MPM05867.1"/>
    </source>
</evidence>
<dbReference type="AlphaFoldDB" id="A0A644WQE3"/>
<feature type="compositionally biased region" description="Basic residues" evidence="1">
    <location>
        <begin position="1"/>
        <end position="14"/>
    </location>
</feature>
<comment type="caution">
    <text evidence="2">The sequence shown here is derived from an EMBL/GenBank/DDBJ whole genome shotgun (WGS) entry which is preliminary data.</text>
</comment>
<reference evidence="2" key="1">
    <citation type="submission" date="2019-08" db="EMBL/GenBank/DDBJ databases">
        <authorList>
            <person name="Kucharzyk K."/>
            <person name="Murdoch R.W."/>
            <person name="Higgins S."/>
            <person name="Loffler F."/>
        </authorList>
    </citation>
    <scope>NUCLEOTIDE SEQUENCE</scope>
</reference>
<proteinExistence type="predicted"/>